<dbReference type="InterPro" id="IPR025517">
    <property type="entry name" value="DUF4405"/>
</dbReference>
<dbReference type="Pfam" id="PF14358">
    <property type="entry name" value="DUF4405"/>
    <property type="match status" value="1"/>
</dbReference>
<dbReference type="RefSeq" id="WP_341412581.1">
    <property type="nucleotide sequence ID" value="NZ_JBBUTH010000010.1"/>
</dbReference>
<feature type="transmembrane region" description="Helical" evidence="1">
    <location>
        <begin position="73"/>
        <end position="92"/>
    </location>
</feature>
<dbReference type="EMBL" id="JBBUTH010000010">
    <property type="protein sequence ID" value="MEK8052851.1"/>
    <property type="molecule type" value="Genomic_DNA"/>
</dbReference>
<keyword evidence="1" id="KW-0472">Membrane</keyword>
<keyword evidence="1" id="KW-1133">Transmembrane helix</keyword>
<feature type="transmembrane region" description="Helical" evidence="1">
    <location>
        <begin position="7"/>
        <end position="29"/>
    </location>
</feature>
<feature type="domain" description="Flavinylation-associated cytochrome" evidence="2">
    <location>
        <begin position="7"/>
        <end position="58"/>
    </location>
</feature>
<keyword evidence="4" id="KW-1185">Reference proteome</keyword>
<evidence type="ECO:0000313" key="4">
    <source>
        <dbReference type="Proteomes" id="UP001365405"/>
    </source>
</evidence>
<gene>
    <name evidence="3" type="ORF">AACH10_21550</name>
</gene>
<proteinExistence type="predicted"/>
<accession>A0ABU9CM43</accession>
<organism evidence="3 4">
    <name type="scientific">Pseudaquabacterium inlustre</name>
    <dbReference type="NCBI Taxonomy" id="2984192"/>
    <lineage>
        <taxon>Bacteria</taxon>
        <taxon>Pseudomonadati</taxon>
        <taxon>Pseudomonadota</taxon>
        <taxon>Betaproteobacteria</taxon>
        <taxon>Burkholderiales</taxon>
        <taxon>Sphaerotilaceae</taxon>
        <taxon>Pseudaquabacterium</taxon>
    </lineage>
</organism>
<evidence type="ECO:0000259" key="2">
    <source>
        <dbReference type="Pfam" id="PF14358"/>
    </source>
</evidence>
<keyword evidence="1" id="KW-0812">Transmembrane</keyword>
<reference evidence="3 4" key="1">
    <citation type="submission" date="2024-04" db="EMBL/GenBank/DDBJ databases">
        <title>Novel species of the genus Ideonella isolated from streams.</title>
        <authorList>
            <person name="Lu H."/>
        </authorList>
    </citation>
    <scope>NUCLEOTIDE SEQUENCE [LARGE SCALE GENOMIC DNA]</scope>
    <source>
        <strain evidence="3 4">DXS22W</strain>
    </source>
</reference>
<name>A0ABU9CM43_9BURK</name>
<protein>
    <submittedName>
        <fullName evidence="3">DUF4405 domain-containing protein</fullName>
    </submittedName>
</protein>
<feature type="transmembrane region" description="Helical" evidence="1">
    <location>
        <begin position="41"/>
        <end position="61"/>
    </location>
</feature>
<evidence type="ECO:0000256" key="1">
    <source>
        <dbReference type="SAM" id="Phobius"/>
    </source>
</evidence>
<comment type="caution">
    <text evidence="3">The sequence shown here is derived from an EMBL/GenBank/DDBJ whole genome shotgun (WGS) entry which is preliminary data.</text>
</comment>
<sequence length="173" mass="18146">MKISRDWATPLTIGAFALMGVTGILMFFHLDIGLNKLAHEWLGWAMVAGVALHCVVNWPAFKRHLTANRMGQAVIGVSLVVLAATFVIQPPAKEGGGSPPVRAMQAVLGGTLAQVAPLTGRSVDALQADLKAAGFAISDASQPLKTLTGNDRERTGRLIGVLFRAGNAAAKQP</sequence>
<dbReference type="Proteomes" id="UP001365405">
    <property type="component" value="Unassembled WGS sequence"/>
</dbReference>
<evidence type="ECO:0000313" key="3">
    <source>
        <dbReference type="EMBL" id="MEK8052851.1"/>
    </source>
</evidence>